<dbReference type="InterPro" id="IPR036259">
    <property type="entry name" value="MFS_trans_sf"/>
</dbReference>
<feature type="transmembrane region" description="Helical" evidence="9">
    <location>
        <begin position="243"/>
        <end position="264"/>
    </location>
</feature>
<dbReference type="InterPro" id="IPR020846">
    <property type="entry name" value="MFS_dom"/>
</dbReference>
<feature type="transmembrane region" description="Helical" evidence="9">
    <location>
        <begin position="100"/>
        <end position="122"/>
    </location>
</feature>
<accession>A0A855IMA6</accession>
<keyword evidence="7 9" id="KW-1133">Transmembrane helix</keyword>
<feature type="transmembrane region" description="Helical" evidence="9">
    <location>
        <begin position="75"/>
        <end position="94"/>
    </location>
</feature>
<feature type="transmembrane region" description="Helical" evidence="9">
    <location>
        <begin position="143"/>
        <end position="162"/>
    </location>
</feature>
<dbReference type="InterPro" id="IPR011701">
    <property type="entry name" value="MFS"/>
</dbReference>
<dbReference type="PROSITE" id="PS50850">
    <property type="entry name" value="MFS"/>
    <property type="match status" value="1"/>
</dbReference>
<evidence type="ECO:0000256" key="2">
    <source>
        <dbReference type="ARBA" id="ARBA00006523"/>
    </source>
</evidence>
<proteinExistence type="inferred from homology"/>
<dbReference type="Pfam" id="PF07690">
    <property type="entry name" value="MFS_1"/>
    <property type="match status" value="2"/>
</dbReference>
<protein>
    <submittedName>
        <fullName evidence="11">MFS transporter</fullName>
    </submittedName>
</protein>
<dbReference type="RefSeq" id="WP_102555024.1">
    <property type="nucleotide sequence ID" value="NZ_MCZJ01000045.1"/>
</dbReference>
<dbReference type="PANTHER" id="PTHR23535">
    <property type="entry name" value="SUGAR EFFLUX TRANSPORTER A-RELATED"/>
    <property type="match status" value="1"/>
</dbReference>
<comment type="caution">
    <text evidence="11">The sequence shown here is derived from an EMBL/GenBank/DDBJ whole genome shotgun (WGS) entry which is preliminary data.</text>
</comment>
<feature type="transmembrane region" description="Helical" evidence="9">
    <location>
        <begin position="365"/>
        <end position="382"/>
    </location>
</feature>
<comment type="subcellular location">
    <subcellularLocation>
        <location evidence="1">Cell membrane</location>
        <topology evidence="1">Multi-pass membrane protein</topology>
    </subcellularLocation>
</comment>
<evidence type="ECO:0000256" key="9">
    <source>
        <dbReference type="SAM" id="Phobius"/>
    </source>
</evidence>
<keyword evidence="4" id="KW-1003">Cell membrane</keyword>
<evidence type="ECO:0000256" key="8">
    <source>
        <dbReference type="ARBA" id="ARBA00023136"/>
    </source>
</evidence>
<evidence type="ECO:0000313" key="12">
    <source>
        <dbReference type="Proteomes" id="UP000235554"/>
    </source>
</evidence>
<evidence type="ECO:0000313" key="11">
    <source>
        <dbReference type="EMBL" id="PMM55445.1"/>
    </source>
</evidence>
<feature type="transmembrane region" description="Helical" evidence="9">
    <location>
        <begin position="168"/>
        <end position="186"/>
    </location>
</feature>
<dbReference type="Proteomes" id="UP000235554">
    <property type="component" value="Unassembled WGS sequence"/>
</dbReference>
<dbReference type="CDD" id="cd17471">
    <property type="entry name" value="MFS_Set"/>
    <property type="match status" value="1"/>
</dbReference>
<evidence type="ECO:0000256" key="7">
    <source>
        <dbReference type="ARBA" id="ARBA00022989"/>
    </source>
</evidence>
<evidence type="ECO:0000259" key="10">
    <source>
        <dbReference type="PROSITE" id="PS50850"/>
    </source>
</evidence>
<keyword evidence="3" id="KW-0813">Transport</keyword>
<dbReference type="GO" id="GO:0005886">
    <property type="term" value="C:plasma membrane"/>
    <property type="evidence" value="ECO:0007669"/>
    <property type="project" value="UniProtKB-SubCell"/>
</dbReference>
<dbReference type="GO" id="GO:0022857">
    <property type="term" value="F:transmembrane transporter activity"/>
    <property type="evidence" value="ECO:0007669"/>
    <property type="project" value="InterPro"/>
</dbReference>
<feature type="transmembrane region" description="Helical" evidence="9">
    <location>
        <begin position="12"/>
        <end position="33"/>
    </location>
</feature>
<dbReference type="SUPFAM" id="SSF103473">
    <property type="entry name" value="MFS general substrate transporter"/>
    <property type="match status" value="1"/>
</dbReference>
<dbReference type="Gene3D" id="1.20.1250.20">
    <property type="entry name" value="MFS general substrate transporter like domains"/>
    <property type="match status" value="2"/>
</dbReference>
<organism evidence="11 12">
    <name type="scientific">Vibrio lentus</name>
    <dbReference type="NCBI Taxonomy" id="136468"/>
    <lineage>
        <taxon>Bacteria</taxon>
        <taxon>Pseudomonadati</taxon>
        <taxon>Pseudomonadota</taxon>
        <taxon>Gammaproteobacteria</taxon>
        <taxon>Vibrionales</taxon>
        <taxon>Vibrionaceae</taxon>
        <taxon>Vibrio</taxon>
    </lineage>
</organism>
<feature type="transmembrane region" description="Helical" evidence="9">
    <location>
        <begin position="343"/>
        <end position="359"/>
    </location>
</feature>
<keyword evidence="6 9" id="KW-0812">Transmembrane</keyword>
<keyword evidence="8 9" id="KW-0472">Membrane</keyword>
<feature type="domain" description="Major facilitator superfamily (MFS) profile" evidence="10">
    <location>
        <begin position="1"/>
        <end position="386"/>
    </location>
</feature>
<reference evidence="12" key="1">
    <citation type="submission" date="2016-07" db="EMBL/GenBank/DDBJ databases">
        <title>Nontailed viruses are major unrecognized killers of bacteria in the ocean.</title>
        <authorList>
            <person name="Kauffman K."/>
            <person name="Hussain F."/>
            <person name="Yang J."/>
            <person name="Arevalo P."/>
            <person name="Brown J."/>
            <person name="Cutler M."/>
            <person name="Kelly L."/>
            <person name="Polz M.F."/>
        </authorList>
    </citation>
    <scope>NUCLEOTIDE SEQUENCE [LARGE SCALE GENOMIC DNA]</scope>
    <source>
        <strain evidence="12">10N.261.48.A1</strain>
    </source>
</reference>
<keyword evidence="5" id="KW-0762">Sugar transport</keyword>
<feature type="transmembrane region" description="Helical" evidence="9">
    <location>
        <begin position="45"/>
        <end position="63"/>
    </location>
</feature>
<evidence type="ECO:0000256" key="5">
    <source>
        <dbReference type="ARBA" id="ARBA00022597"/>
    </source>
</evidence>
<sequence>MKNLLKGVSGKLFIINSLTATAYAFILPIMSVYLVSGIGASPSFIAYYSVSFALSGIMFSQWFGALSDKGISDRLLFLISMVCIVVSAVCFSFITEPWQALVVGTILMGPGNACIPLILSMIKRYADQAGKNITSLNTQMRSGVSVVWIIGPALAFVVADAWGYKTNFYIALVLSVLVILMTAKYLPSFNQATESPLASGEQQTSISMTAFLLGLVIFLGNLANHVYLTAMPLYLTKELSIPLYFPGFLLGLTALFEIPVMLYAAKLSEKYGKGQLMVFGLLCAVIYFGLMPFVTSIELLLLLQVFNGLFYGVFVGLGITIIQDAFPEKGGFASAYYTNMMRIGMMFGTSITGFIAQYFDFQTALFASLVCALFALPLMAYVSNKSVKNSIRVT</sequence>
<dbReference type="EMBL" id="MCZJ01000045">
    <property type="protein sequence ID" value="PMM55445.1"/>
    <property type="molecule type" value="Genomic_DNA"/>
</dbReference>
<feature type="transmembrane region" description="Helical" evidence="9">
    <location>
        <begin position="206"/>
        <end position="223"/>
    </location>
</feature>
<dbReference type="PANTHER" id="PTHR23535:SF2">
    <property type="entry name" value="SUGAR EFFLUX TRANSPORTER A-RELATED"/>
    <property type="match status" value="1"/>
</dbReference>
<gene>
    <name evidence="11" type="ORF">BCT50_10885</name>
</gene>
<evidence type="ECO:0000256" key="3">
    <source>
        <dbReference type="ARBA" id="ARBA00022448"/>
    </source>
</evidence>
<evidence type="ECO:0000256" key="6">
    <source>
        <dbReference type="ARBA" id="ARBA00022692"/>
    </source>
</evidence>
<feature type="transmembrane region" description="Helical" evidence="9">
    <location>
        <begin position="276"/>
        <end position="295"/>
    </location>
</feature>
<name>A0A855IMA6_9VIBR</name>
<evidence type="ECO:0000256" key="4">
    <source>
        <dbReference type="ARBA" id="ARBA00022475"/>
    </source>
</evidence>
<dbReference type="AlphaFoldDB" id="A0A855IMA6"/>
<evidence type="ECO:0000256" key="1">
    <source>
        <dbReference type="ARBA" id="ARBA00004651"/>
    </source>
</evidence>
<feature type="transmembrane region" description="Helical" evidence="9">
    <location>
        <begin position="301"/>
        <end position="322"/>
    </location>
</feature>
<comment type="similarity">
    <text evidence="2">Belongs to the major facilitator superfamily. Set transporter family.</text>
</comment>